<accession>A0A7M2X462</accession>
<dbReference type="KEGG" id="hbs:IPV69_12820"/>
<evidence type="ECO:0000259" key="1">
    <source>
        <dbReference type="Pfam" id="PF14261"/>
    </source>
</evidence>
<dbReference type="AlphaFoldDB" id="A0A7M2X462"/>
<dbReference type="PANTHER" id="PTHR35586:SF1">
    <property type="entry name" value="SLL1691 PROTEIN"/>
    <property type="match status" value="1"/>
</dbReference>
<dbReference type="Proteomes" id="UP000593765">
    <property type="component" value="Chromosome"/>
</dbReference>
<sequence>MVRFDAVDHDRLFKQLLRTFFIEFLDLFLPQVTQYLEPGSLEFLDKEVFTDLSAGERHEVDLVTKCRFRGENAFFLIHVETQSGAQSDFAARMFRYFARLTEQHAMPVYPIGLFTYDAPARPEPDAFQVRFPDLDVVLFRFRAIQLNRLNWRDYMRQANPVAAALMSKMQIAAEDRPKVKLECLRLMATLKLDKSRQALIRDFMDSYLRLSTAEMQVYDRELQAIASPEREVVMQIVNEWEARGEARGIVTLLTAQISHRFGEVPGDLLDRIAHLSKENLQSLALALFDLDSMSDVEEWIATHH</sequence>
<feature type="domain" description="DUF4351" evidence="1">
    <location>
        <begin position="243"/>
        <end position="300"/>
    </location>
</feature>
<keyword evidence="3" id="KW-1185">Reference proteome</keyword>
<dbReference type="InterPro" id="IPR025587">
    <property type="entry name" value="DUF4351"/>
</dbReference>
<protein>
    <submittedName>
        <fullName evidence="2">DUF4351 domain-containing protein</fullName>
    </submittedName>
</protein>
<gene>
    <name evidence="2" type="ORF">IPV69_12820</name>
</gene>
<proteinExistence type="predicted"/>
<reference evidence="2 3" key="1">
    <citation type="submission" date="2020-10" db="EMBL/GenBank/DDBJ databases">
        <title>Wide distribution of Phycisphaera-like planctomycetes from WD2101 soil group in peatlands and genome analysis of the first cultivated representative.</title>
        <authorList>
            <person name="Dedysh S.N."/>
            <person name="Beletsky A.V."/>
            <person name="Ivanova A."/>
            <person name="Kulichevskaya I.S."/>
            <person name="Suzina N.E."/>
            <person name="Philippov D.A."/>
            <person name="Rakitin A.L."/>
            <person name="Mardanov A.V."/>
            <person name="Ravin N.V."/>
        </authorList>
    </citation>
    <scope>NUCLEOTIDE SEQUENCE [LARGE SCALE GENOMIC DNA]</scope>
    <source>
        <strain evidence="2 3">M1803</strain>
    </source>
</reference>
<evidence type="ECO:0000313" key="3">
    <source>
        <dbReference type="Proteomes" id="UP000593765"/>
    </source>
</evidence>
<dbReference type="PANTHER" id="PTHR35586">
    <property type="entry name" value="SLL1691 PROTEIN"/>
    <property type="match status" value="1"/>
</dbReference>
<evidence type="ECO:0000313" key="2">
    <source>
        <dbReference type="EMBL" id="QOV92419.1"/>
    </source>
</evidence>
<organism evidence="2 3">
    <name type="scientific">Humisphaera borealis</name>
    <dbReference type="NCBI Taxonomy" id="2807512"/>
    <lineage>
        <taxon>Bacteria</taxon>
        <taxon>Pseudomonadati</taxon>
        <taxon>Planctomycetota</taxon>
        <taxon>Phycisphaerae</taxon>
        <taxon>Tepidisphaerales</taxon>
        <taxon>Tepidisphaeraceae</taxon>
        <taxon>Humisphaera</taxon>
    </lineage>
</organism>
<dbReference type="Pfam" id="PF14261">
    <property type="entry name" value="DUF4351"/>
    <property type="match status" value="1"/>
</dbReference>
<name>A0A7M2X462_9BACT</name>
<dbReference type="EMBL" id="CP063458">
    <property type="protein sequence ID" value="QOV92419.1"/>
    <property type="molecule type" value="Genomic_DNA"/>
</dbReference>